<dbReference type="PATRIC" id="fig|999408.3.peg.129"/>
<dbReference type="PIRSF" id="PIRSF002825">
    <property type="entry name" value="CfbpA"/>
    <property type="match status" value="1"/>
</dbReference>
<dbReference type="AlphaFoldDB" id="A0A0E2HH17"/>
<dbReference type="Gene3D" id="3.40.190.10">
    <property type="entry name" value="Periplasmic binding protein-like II"/>
    <property type="match status" value="2"/>
</dbReference>
<dbReference type="HOGENOM" id="CLU_026974_0_2_9"/>
<protein>
    <submittedName>
        <fullName evidence="4">Fe3+ ABC transporter substrate-binding protein</fullName>
    </submittedName>
</protein>
<dbReference type="GO" id="GO:0030975">
    <property type="term" value="F:thiamine binding"/>
    <property type="evidence" value="ECO:0007669"/>
    <property type="project" value="TreeGrafter"/>
</dbReference>
<dbReference type="PANTHER" id="PTHR30006:SF2">
    <property type="entry name" value="ABC TRANSPORTER SUBSTRATE-BINDING PROTEIN"/>
    <property type="match status" value="1"/>
</dbReference>
<dbReference type="GeneID" id="57963559"/>
<dbReference type="CDD" id="cd13546">
    <property type="entry name" value="PBP2_BitB"/>
    <property type="match status" value="1"/>
</dbReference>
<evidence type="ECO:0000313" key="5">
    <source>
        <dbReference type="Proteomes" id="UP000013085"/>
    </source>
</evidence>
<keyword evidence="1 3" id="KW-0732">Signal</keyword>
<feature type="chain" id="PRO_5039338933" evidence="3">
    <location>
        <begin position="21"/>
        <end position="372"/>
    </location>
</feature>
<evidence type="ECO:0000256" key="3">
    <source>
        <dbReference type="SAM" id="SignalP"/>
    </source>
</evidence>
<dbReference type="Proteomes" id="UP000013085">
    <property type="component" value="Unassembled WGS sequence"/>
</dbReference>
<gene>
    <name evidence="4" type="ORF">HMPREF1090_00121</name>
</gene>
<dbReference type="EMBL" id="AGYR01000001">
    <property type="protein sequence ID" value="ENZ20192.1"/>
    <property type="molecule type" value="Genomic_DNA"/>
</dbReference>
<feature type="region of interest" description="Disordered" evidence="2">
    <location>
        <begin position="24"/>
        <end position="62"/>
    </location>
</feature>
<feature type="compositionally biased region" description="Basic and acidic residues" evidence="2">
    <location>
        <begin position="43"/>
        <end position="62"/>
    </location>
</feature>
<accession>A0A0E2HH17</accession>
<proteinExistence type="predicted"/>
<dbReference type="Pfam" id="PF13416">
    <property type="entry name" value="SBP_bac_8"/>
    <property type="match status" value="1"/>
</dbReference>
<dbReference type="GO" id="GO:0030288">
    <property type="term" value="C:outer membrane-bounded periplasmic space"/>
    <property type="evidence" value="ECO:0007669"/>
    <property type="project" value="TreeGrafter"/>
</dbReference>
<dbReference type="InterPro" id="IPR026045">
    <property type="entry name" value="Ferric-bd"/>
</dbReference>
<comment type="caution">
    <text evidence="4">The sequence shown here is derived from an EMBL/GenBank/DDBJ whole genome shotgun (WGS) entry which is preliminary data.</text>
</comment>
<dbReference type="PANTHER" id="PTHR30006">
    <property type="entry name" value="THIAMINE-BINDING PERIPLASMIC PROTEIN-RELATED"/>
    <property type="match status" value="1"/>
</dbReference>
<reference evidence="4 5" key="1">
    <citation type="submission" date="2013-01" db="EMBL/GenBank/DDBJ databases">
        <title>The Genome Sequence of Clostridium clostridioforme 90A8.</title>
        <authorList>
            <consortium name="The Broad Institute Genome Sequencing Platform"/>
            <person name="Earl A."/>
            <person name="Ward D."/>
            <person name="Feldgarden M."/>
            <person name="Gevers D."/>
            <person name="Courvalin P."/>
            <person name="Lambert T."/>
            <person name="Walker B."/>
            <person name="Young S.K."/>
            <person name="Zeng Q."/>
            <person name="Gargeya S."/>
            <person name="Fitzgerald M."/>
            <person name="Haas B."/>
            <person name="Abouelleil A."/>
            <person name="Alvarado L."/>
            <person name="Arachchi H.M."/>
            <person name="Berlin A.M."/>
            <person name="Chapman S.B."/>
            <person name="Dewar J."/>
            <person name="Goldberg J."/>
            <person name="Griggs A."/>
            <person name="Gujja S."/>
            <person name="Hansen M."/>
            <person name="Howarth C."/>
            <person name="Imamovic A."/>
            <person name="Larimer J."/>
            <person name="McCowan C."/>
            <person name="Murphy C."/>
            <person name="Neiman D."/>
            <person name="Pearson M."/>
            <person name="Priest M."/>
            <person name="Roberts A."/>
            <person name="Saif S."/>
            <person name="Shea T."/>
            <person name="Sisk P."/>
            <person name="Sykes S."/>
            <person name="Wortman J."/>
            <person name="Nusbaum C."/>
            <person name="Birren B."/>
        </authorList>
    </citation>
    <scope>NUCLEOTIDE SEQUENCE [LARGE SCALE GENOMIC DNA]</scope>
    <source>
        <strain evidence="4 5">90A8</strain>
    </source>
</reference>
<dbReference type="RefSeq" id="WP_002593174.1">
    <property type="nucleotide sequence ID" value="NZ_KB850976.1"/>
</dbReference>
<dbReference type="InterPro" id="IPR006059">
    <property type="entry name" value="SBP"/>
</dbReference>
<evidence type="ECO:0000313" key="4">
    <source>
        <dbReference type="EMBL" id="ENZ20192.1"/>
    </source>
</evidence>
<feature type="signal peptide" evidence="3">
    <location>
        <begin position="1"/>
        <end position="20"/>
    </location>
</feature>
<dbReference type="GO" id="GO:0015888">
    <property type="term" value="P:thiamine transport"/>
    <property type="evidence" value="ECO:0007669"/>
    <property type="project" value="TreeGrafter"/>
</dbReference>
<sequence>MKKRRLIPVLCAAAVAVSLAGCSGGSGSATDKGADTQATKAEAGAEKGKDEDSGAKKEEGGAASKDEKLIIYSPLTESMIDSMLAMFEEDTGIDAECLAMGTGDALKRIQTEADNPQADILWSGTIGTVKNKSEYFADYTTSNEDAFYDEYKNTEGNLTRFDTIPSVIMVNTDLIGDIRMEGYEDLLNPELKGKIAFADPAASSSSFEHLVNMLYAMGGGNPDNGWDYVKQFCAQLDGKLLGGSSAVYKGVADGEYTVGLTFEQGSAQYVGAGAPVKTVYMSEGVIFRGDGVYIIKGCPNESNAQKFVDWLTSKDVQEFMNNTQYRRTIRKDVEAGDAMVPMDQIKVIQDDETDTAAHKSEWLDEFKELFTE</sequence>
<name>A0A0E2HH17_9FIRM</name>
<evidence type="ECO:0000256" key="2">
    <source>
        <dbReference type="SAM" id="MobiDB-lite"/>
    </source>
</evidence>
<dbReference type="SUPFAM" id="SSF53850">
    <property type="entry name" value="Periplasmic binding protein-like II"/>
    <property type="match status" value="1"/>
</dbReference>
<organism evidence="4 5">
    <name type="scientific">[Clostridium] clostridioforme 90A8</name>
    <dbReference type="NCBI Taxonomy" id="999408"/>
    <lineage>
        <taxon>Bacteria</taxon>
        <taxon>Bacillati</taxon>
        <taxon>Bacillota</taxon>
        <taxon>Clostridia</taxon>
        <taxon>Lachnospirales</taxon>
        <taxon>Lachnospiraceae</taxon>
        <taxon>Enterocloster</taxon>
    </lineage>
</organism>
<dbReference type="GO" id="GO:0030976">
    <property type="term" value="F:thiamine pyrophosphate binding"/>
    <property type="evidence" value="ECO:0007669"/>
    <property type="project" value="TreeGrafter"/>
</dbReference>
<dbReference type="PROSITE" id="PS51257">
    <property type="entry name" value="PROKAR_LIPOPROTEIN"/>
    <property type="match status" value="1"/>
</dbReference>
<evidence type="ECO:0000256" key="1">
    <source>
        <dbReference type="ARBA" id="ARBA00022729"/>
    </source>
</evidence>